<protein>
    <submittedName>
        <fullName evidence="2">LPXTG-motif cell wall anchor domain-containing protein</fullName>
    </submittedName>
</protein>
<dbReference type="EMBL" id="FQYP01000024">
    <property type="protein sequence ID" value="SHJ72672.1"/>
    <property type="molecule type" value="Genomic_DNA"/>
</dbReference>
<gene>
    <name evidence="2" type="ORF">SAMN04488508_1242</name>
</gene>
<accession>A0A1M6LNK4</accession>
<keyword evidence="1" id="KW-0812">Transmembrane</keyword>
<reference evidence="3" key="1">
    <citation type="submission" date="2016-11" db="EMBL/GenBank/DDBJ databases">
        <authorList>
            <person name="Varghese N."/>
            <person name="Submissions S."/>
        </authorList>
    </citation>
    <scope>NUCLEOTIDE SEQUENCE [LARGE SCALE GENOMIC DNA]</scope>
    <source>
        <strain evidence="3">DSM 22623</strain>
    </source>
</reference>
<proteinExistence type="predicted"/>
<sequence length="59" mass="6991">YINTADVNRVAPFYWGGFYLVGDPEPIQFANNNWRYWILGIGFSLLLLGLFYFINKKKR</sequence>
<evidence type="ECO:0000313" key="3">
    <source>
        <dbReference type="Proteomes" id="UP000184432"/>
    </source>
</evidence>
<keyword evidence="3" id="KW-1185">Reference proteome</keyword>
<dbReference type="AlphaFoldDB" id="A0A1M6LNK4"/>
<name>A0A1M6LNK4_9FLAO</name>
<dbReference type="Proteomes" id="UP000184432">
    <property type="component" value="Unassembled WGS sequence"/>
</dbReference>
<feature type="non-terminal residue" evidence="2">
    <location>
        <position position="1"/>
    </location>
</feature>
<keyword evidence="1" id="KW-1133">Transmembrane helix</keyword>
<dbReference type="NCBIfam" id="TIGR01167">
    <property type="entry name" value="LPXTG_anchor"/>
    <property type="match status" value="1"/>
</dbReference>
<evidence type="ECO:0000313" key="2">
    <source>
        <dbReference type="EMBL" id="SHJ72672.1"/>
    </source>
</evidence>
<dbReference type="RefSeq" id="WP_139242108.1">
    <property type="nucleotide sequence ID" value="NZ_FQYP01000024.1"/>
</dbReference>
<dbReference type="OrthoDB" id="9771112at2"/>
<evidence type="ECO:0000256" key="1">
    <source>
        <dbReference type="SAM" id="Phobius"/>
    </source>
</evidence>
<keyword evidence="1" id="KW-0472">Membrane</keyword>
<feature type="transmembrane region" description="Helical" evidence="1">
    <location>
        <begin position="34"/>
        <end position="54"/>
    </location>
</feature>
<organism evidence="2 3">
    <name type="scientific">Aquimarina spongiae</name>
    <dbReference type="NCBI Taxonomy" id="570521"/>
    <lineage>
        <taxon>Bacteria</taxon>
        <taxon>Pseudomonadati</taxon>
        <taxon>Bacteroidota</taxon>
        <taxon>Flavobacteriia</taxon>
        <taxon>Flavobacteriales</taxon>
        <taxon>Flavobacteriaceae</taxon>
        <taxon>Aquimarina</taxon>
    </lineage>
</organism>